<keyword evidence="4" id="KW-1003">Cell membrane</keyword>
<dbReference type="Gene3D" id="3.40.50.300">
    <property type="entry name" value="P-loop containing nucleotide triphosphate hydrolases"/>
    <property type="match status" value="2"/>
</dbReference>
<dbReference type="SUPFAM" id="SSF52540">
    <property type="entry name" value="P-loop containing nucleoside triphosphate hydrolases"/>
    <property type="match status" value="2"/>
</dbReference>
<proteinExistence type="inferred from homology"/>
<dbReference type="InterPro" id="IPR003593">
    <property type="entry name" value="AAA+_ATPase"/>
</dbReference>
<organism evidence="10 11">
    <name type="scientific">Enterococcus plantarum</name>
    <dbReference type="NCBI Taxonomy" id="1077675"/>
    <lineage>
        <taxon>Bacteria</taxon>
        <taxon>Bacillati</taxon>
        <taxon>Bacillota</taxon>
        <taxon>Bacilli</taxon>
        <taxon>Lactobacillales</taxon>
        <taxon>Enterococcaceae</taxon>
        <taxon>Enterococcus</taxon>
    </lineage>
</organism>
<dbReference type="PROSITE" id="PS50893">
    <property type="entry name" value="ABC_TRANSPORTER_2"/>
    <property type="match status" value="2"/>
</dbReference>
<dbReference type="STRING" id="1077675.BCR22_00120"/>
<feature type="domain" description="ABC transporter" evidence="9">
    <location>
        <begin position="301"/>
        <end position="530"/>
    </location>
</feature>
<keyword evidence="7" id="KW-1278">Translocase</keyword>
<evidence type="ECO:0000256" key="5">
    <source>
        <dbReference type="ARBA" id="ARBA00022741"/>
    </source>
</evidence>
<keyword evidence="6" id="KW-0067">ATP-binding</keyword>
<dbReference type="Proteomes" id="UP000249828">
    <property type="component" value="Unassembled WGS sequence"/>
</dbReference>
<dbReference type="GO" id="GO:0005524">
    <property type="term" value="F:ATP binding"/>
    <property type="evidence" value="ECO:0007669"/>
    <property type="project" value="UniProtKB-KW"/>
</dbReference>
<evidence type="ECO:0000256" key="7">
    <source>
        <dbReference type="ARBA" id="ARBA00022967"/>
    </source>
</evidence>
<sequence>MDYLEIQNLSFSYAGSEKLVLNNVSLSIEEGDFVLICGASGSGKSTLLKMLKPQLTPAGKQVGDIYLNNEKVTVIPAVFSTSRIGYVMQNPENQIVTDSAWHELAFGLENIRLEPSEIKSRVAEMVNFLGIKDLVDYQTKDLSGGQKQLLNLASVLVMRPDILILDEPTTQLDPIASQNFIDVLVRLNREMGLTIVLAEHGLESVFSLADKVVLLDKGELIFSDVPANIVRKIKGNQRELSRFIVSLPSAVQLFHASGLTGPSPITVIEGKRFLAQQFPKRPVIEEKRVPDQTKTQEKLILQLKNCWFRYEKNSRDILAGVDLDLVEGEIFSLVGGNGTGKTTLLKVVAGIQECYRGKITLFNQSLKKNQQVVGYLPQEPQMMFSRDSVLDDYNNYLESKKMSEQEKRKRIDSIVNLLDLSEILLQHPLDLSGGECQRAALGKLLLTDPKVILLDEPTKGIDNYGKKQLIDLLKQLSMKGKTILVVTHDLDFAAELSDRCGLFFQNDLLTTAKPAQFFSQHTFYTTAASRISREFFSNLITTDEVIAAYVAAKGVTNE</sequence>
<dbReference type="InterPro" id="IPR050095">
    <property type="entry name" value="ECF_ABC_transporter_ATP-bd"/>
</dbReference>
<dbReference type="SMART" id="SM00382">
    <property type="entry name" value="AAA"/>
    <property type="match status" value="2"/>
</dbReference>
<dbReference type="GO" id="GO:0016887">
    <property type="term" value="F:ATP hydrolysis activity"/>
    <property type="evidence" value="ECO:0007669"/>
    <property type="project" value="InterPro"/>
</dbReference>
<evidence type="ECO:0000256" key="3">
    <source>
        <dbReference type="ARBA" id="ARBA00022448"/>
    </source>
</evidence>
<dbReference type="InterPro" id="IPR003439">
    <property type="entry name" value="ABC_transporter-like_ATP-bd"/>
</dbReference>
<name>A0A2W3ZRG2_9ENTE</name>
<evidence type="ECO:0000256" key="8">
    <source>
        <dbReference type="ARBA" id="ARBA00023136"/>
    </source>
</evidence>
<protein>
    <recommendedName>
        <fullName evidence="9">ABC transporter domain-containing protein</fullName>
    </recommendedName>
</protein>
<evidence type="ECO:0000313" key="11">
    <source>
        <dbReference type="Proteomes" id="UP000249828"/>
    </source>
</evidence>
<evidence type="ECO:0000256" key="4">
    <source>
        <dbReference type="ARBA" id="ARBA00022475"/>
    </source>
</evidence>
<accession>A0A2W3ZRG2</accession>
<gene>
    <name evidence="10" type="ORF">CI088_02330</name>
</gene>
<dbReference type="InterPro" id="IPR027417">
    <property type="entry name" value="P-loop_NTPase"/>
</dbReference>
<keyword evidence="3" id="KW-0813">Transport</keyword>
<dbReference type="AlphaFoldDB" id="A0A2W3ZRG2"/>
<evidence type="ECO:0000256" key="2">
    <source>
        <dbReference type="ARBA" id="ARBA00005417"/>
    </source>
</evidence>
<dbReference type="NCBIfam" id="NF010167">
    <property type="entry name" value="PRK13648.1"/>
    <property type="match status" value="2"/>
</dbReference>
<dbReference type="EMBL" id="PIEU01000025">
    <property type="protein sequence ID" value="PZL76704.1"/>
    <property type="molecule type" value="Genomic_DNA"/>
</dbReference>
<keyword evidence="11" id="KW-1185">Reference proteome</keyword>
<dbReference type="GO" id="GO:0042626">
    <property type="term" value="F:ATPase-coupled transmembrane transporter activity"/>
    <property type="evidence" value="ECO:0007669"/>
    <property type="project" value="TreeGrafter"/>
</dbReference>
<keyword evidence="5" id="KW-0547">Nucleotide-binding</keyword>
<evidence type="ECO:0000256" key="6">
    <source>
        <dbReference type="ARBA" id="ARBA00022840"/>
    </source>
</evidence>
<dbReference type="GO" id="GO:0043190">
    <property type="term" value="C:ATP-binding cassette (ABC) transporter complex"/>
    <property type="evidence" value="ECO:0007669"/>
    <property type="project" value="TreeGrafter"/>
</dbReference>
<dbReference type="CDD" id="cd03225">
    <property type="entry name" value="ABC_cobalt_CbiO_domain1"/>
    <property type="match status" value="2"/>
</dbReference>
<feature type="domain" description="ABC transporter" evidence="9">
    <location>
        <begin position="4"/>
        <end position="242"/>
    </location>
</feature>
<evidence type="ECO:0000313" key="10">
    <source>
        <dbReference type="EMBL" id="PZL76704.1"/>
    </source>
</evidence>
<reference evidence="10 11" key="1">
    <citation type="submission" date="2017-11" db="EMBL/GenBank/DDBJ databases">
        <title>Draft genome sequence of Enterococcus plantarum TRW2 strain isolated from lettuce.</title>
        <authorList>
            <person name="Kim E.B."/>
            <person name="Marco M.L."/>
            <person name="Williams T.R."/>
            <person name="You I.H."/>
        </authorList>
    </citation>
    <scope>NUCLEOTIDE SEQUENCE [LARGE SCALE GENOMIC DNA]</scope>
    <source>
        <strain evidence="10 11">TRW2</strain>
    </source>
</reference>
<keyword evidence="8" id="KW-0472">Membrane</keyword>
<dbReference type="Pfam" id="PF00005">
    <property type="entry name" value="ABC_tran"/>
    <property type="match status" value="2"/>
</dbReference>
<dbReference type="RefSeq" id="WP_111247068.1">
    <property type="nucleotide sequence ID" value="NZ_PIEU01000025.1"/>
</dbReference>
<dbReference type="InterPro" id="IPR017871">
    <property type="entry name" value="ABC_transporter-like_CS"/>
</dbReference>
<comment type="similarity">
    <text evidence="2">Belongs to the ABC transporter superfamily.</text>
</comment>
<comment type="caution">
    <text evidence="10">The sequence shown here is derived from an EMBL/GenBank/DDBJ whole genome shotgun (WGS) entry which is preliminary data.</text>
</comment>
<dbReference type="PANTHER" id="PTHR43553">
    <property type="entry name" value="HEAVY METAL TRANSPORTER"/>
    <property type="match status" value="1"/>
</dbReference>
<comment type="subcellular location">
    <subcellularLocation>
        <location evidence="1">Cell membrane</location>
        <topology evidence="1">Peripheral membrane protein</topology>
    </subcellularLocation>
</comment>
<evidence type="ECO:0000256" key="1">
    <source>
        <dbReference type="ARBA" id="ARBA00004202"/>
    </source>
</evidence>
<dbReference type="PROSITE" id="PS00211">
    <property type="entry name" value="ABC_TRANSPORTER_1"/>
    <property type="match status" value="2"/>
</dbReference>
<evidence type="ECO:0000259" key="9">
    <source>
        <dbReference type="PROSITE" id="PS50893"/>
    </source>
</evidence>
<dbReference type="InterPro" id="IPR015856">
    <property type="entry name" value="ABC_transpr_CbiO/EcfA_su"/>
</dbReference>